<evidence type="ECO:0000313" key="2">
    <source>
        <dbReference type="EMBL" id="KPL49213.1"/>
    </source>
</evidence>
<gene>
    <name evidence="2" type="ORF">XAXN_08915</name>
</gene>
<sequence length="350" mass="37096">MERRKFIQAALVSTPLLAGGASAGTRLYGTPASVEPVASAVDDYSGKLVLSLSRSGLPHHFWEKIRSISTIVLGVLDSPEEGEAFACSPRAYLSRHGLDHSDSILEDETLRLVATISQPVVRDAIANKDYASFMQHLKSTGVLNFDSSVLQKEIETAISGKVDELRSMLQKGLMQLPGQERESFLTMLSSPGAGATDDDLAMTYQLVKVELGTSPALAIFAATIAVVVVTVAAAAVLWVYTAGWLAGWVCGGGPGTNSPSSNLAMQSATSFGKLAEADPNLTKSYERAMKIAALTGERAILEESARAVMLAESVAVIQALRNTQILDISSESADRIAEAIALYAYKAMGV</sequence>
<feature type="transmembrane region" description="Helical" evidence="1">
    <location>
        <begin position="216"/>
        <end position="240"/>
    </location>
</feature>
<keyword evidence="1" id="KW-0472">Membrane</keyword>
<evidence type="ECO:0000256" key="1">
    <source>
        <dbReference type="SAM" id="Phobius"/>
    </source>
</evidence>
<dbReference type="AlphaFoldDB" id="A0A0P6W4H3"/>
<dbReference type="PATRIC" id="fig|53413.25.peg.4429"/>
<name>A0A0P6W4H3_9XANT</name>
<proteinExistence type="predicted"/>
<reference evidence="2 3" key="1">
    <citation type="submission" date="2014-02" db="EMBL/GenBank/DDBJ databases">
        <title>Genome sequence of Xanthomonas axonopodis DSM 3585 (T).</title>
        <authorList>
            <person name="Midha S."/>
            <person name="Patil P.B."/>
        </authorList>
    </citation>
    <scope>NUCLEOTIDE SEQUENCE [LARGE SCALE GENOMIC DNA]</scope>
    <source>
        <strain evidence="2 3">DSM 3585</strain>
    </source>
</reference>
<keyword evidence="1" id="KW-1133">Transmembrane helix</keyword>
<comment type="caution">
    <text evidence="2">The sequence shown here is derived from an EMBL/GenBank/DDBJ whole genome shotgun (WGS) entry which is preliminary data.</text>
</comment>
<protein>
    <submittedName>
        <fullName evidence="2">Uncharacterized protein</fullName>
    </submittedName>
</protein>
<evidence type="ECO:0000313" key="3">
    <source>
        <dbReference type="Proteomes" id="UP000054035"/>
    </source>
</evidence>
<dbReference type="EMBL" id="JFAQ01000086">
    <property type="protein sequence ID" value="KPL49213.1"/>
    <property type="molecule type" value="Genomic_DNA"/>
</dbReference>
<dbReference type="RefSeq" id="WP_054319251.1">
    <property type="nucleotide sequence ID" value="NZ_JFAQ01000086.1"/>
</dbReference>
<dbReference type="OrthoDB" id="9895143at2"/>
<keyword evidence="1" id="KW-0812">Transmembrane</keyword>
<dbReference type="Proteomes" id="UP000054035">
    <property type="component" value="Unassembled WGS sequence"/>
</dbReference>
<accession>A0A0P6W4H3</accession>
<organism evidence="2 3">
    <name type="scientific">Xanthomonas axonopodis</name>
    <dbReference type="NCBI Taxonomy" id="53413"/>
    <lineage>
        <taxon>Bacteria</taxon>
        <taxon>Pseudomonadati</taxon>
        <taxon>Pseudomonadota</taxon>
        <taxon>Gammaproteobacteria</taxon>
        <taxon>Lysobacterales</taxon>
        <taxon>Lysobacteraceae</taxon>
        <taxon>Xanthomonas</taxon>
    </lineage>
</organism>